<dbReference type="RefSeq" id="XP_027123205.1">
    <property type="nucleotide sequence ID" value="XM_027267404.2"/>
</dbReference>
<reference evidence="2" key="1">
    <citation type="journal article" date="2025" name="Foods">
        <title>Unveiling the Microbial Signatures of Arabica Coffee Cherries: Insights into Ripeness Specific Diversity, Functional Traits, and Implications for Quality and Safety.</title>
        <authorList>
            <consortium name="RefSeq"/>
            <person name="Tenea G.N."/>
            <person name="Cifuentes V."/>
            <person name="Reyes P."/>
            <person name="Cevallos-Vallejos M."/>
        </authorList>
    </citation>
    <scope>NUCLEOTIDE SEQUENCE [LARGE SCALE GENOMIC DNA]</scope>
</reference>
<sequence length="197" mass="20341">MNRCAYPSQQQKAALVGLGLGLGLGMSNYVGVGGDSFFNSSSSSSTAAACPNGVVCPKPRRLVNNDPINVRPSRIVHTNNQQMESCESRAGSELLDIILAKGNYGAGAEKPNFQVASSPPFFNGSPPVRASNPLIQDEQFGIGKMSPLSSPPMGSSASPPSRKNSGGGSSGRVKCGNQPAPVRIEGFNCRGISAVMA</sequence>
<dbReference type="GeneID" id="113739960"/>
<dbReference type="PANTHER" id="PTHR33384">
    <property type="entry name" value="EXPRESSED PROTEIN"/>
    <property type="match status" value="1"/>
</dbReference>
<reference evidence="3" key="2">
    <citation type="submission" date="2025-08" db="UniProtKB">
        <authorList>
            <consortium name="RefSeq"/>
        </authorList>
    </citation>
    <scope>IDENTIFICATION</scope>
    <source>
        <tissue evidence="3">Leaves</tissue>
    </source>
</reference>
<keyword evidence="2" id="KW-1185">Reference proteome</keyword>
<organism evidence="2 3">
    <name type="scientific">Coffea arabica</name>
    <name type="common">Arabian coffee</name>
    <dbReference type="NCBI Taxonomy" id="13443"/>
    <lineage>
        <taxon>Eukaryota</taxon>
        <taxon>Viridiplantae</taxon>
        <taxon>Streptophyta</taxon>
        <taxon>Embryophyta</taxon>
        <taxon>Tracheophyta</taxon>
        <taxon>Spermatophyta</taxon>
        <taxon>Magnoliopsida</taxon>
        <taxon>eudicotyledons</taxon>
        <taxon>Gunneridae</taxon>
        <taxon>Pentapetalae</taxon>
        <taxon>asterids</taxon>
        <taxon>lamiids</taxon>
        <taxon>Gentianales</taxon>
        <taxon>Rubiaceae</taxon>
        <taxon>Ixoroideae</taxon>
        <taxon>Gardenieae complex</taxon>
        <taxon>Bertiereae - Coffeeae clade</taxon>
        <taxon>Coffeeae</taxon>
        <taxon>Coffea</taxon>
    </lineage>
</organism>
<dbReference type="PANTHER" id="PTHR33384:SF22">
    <property type="match status" value="1"/>
</dbReference>
<accession>A0A6P6X6D4</accession>
<gene>
    <name evidence="3" type="primary">LOC113739960</name>
</gene>
<evidence type="ECO:0000256" key="1">
    <source>
        <dbReference type="SAM" id="MobiDB-lite"/>
    </source>
</evidence>
<feature type="region of interest" description="Disordered" evidence="1">
    <location>
        <begin position="142"/>
        <end position="180"/>
    </location>
</feature>
<name>A0A6P6X6D4_COFAR</name>
<evidence type="ECO:0000313" key="2">
    <source>
        <dbReference type="Proteomes" id="UP001652660"/>
    </source>
</evidence>
<protein>
    <submittedName>
        <fullName evidence="3">Uncharacterized protein</fullName>
    </submittedName>
</protein>
<proteinExistence type="predicted"/>
<feature type="compositionally biased region" description="Low complexity" evidence="1">
    <location>
        <begin position="146"/>
        <end position="161"/>
    </location>
</feature>
<dbReference type="Proteomes" id="UP001652660">
    <property type="component" value="Chromosome 4c"/>
</dbReference>
<dbReference type="AlphaFoldDB" id="A0A6P6X6D4"/>
<evidence type="ECO:0000313" key="3">
    <source>
        <dbReference type="RefSeq" id="XP_027123205.1"/>
    </source>
</evidence>
<dbReference type="OrthoDB" id="902328at2759"/>